<name>A0A085GE57_EWIA3</name>
<evidence type="ECO:0000313" key="3">
    <source>
        <dbReference type="Proteomes" id="UP000028640"/>
    </source>
</evidence>
<comment type="caution">
    <text evidence="2">The sequence shown here is derived from an EMBL/GenBank/DDBJ whole genome shotgun (WGS) entry which is preliminary data.</text>
</comment>
<dbReference type="EMBL" id="JMPJ01000045">
    <property type="protein sequence ID" value="KFC82002.1"/>
    <property type="molecule type" value="Genomic_DNA"/>
</dbReference>
<dbReference type="AlphaFoldDB" id="A0A085GE57"/>
<evidence type="ECO:0000313" key="2">
    <source>
        <dbReference type="EMBL" id="KFC82002.1"/>
    </source>
</evidence>
<protein>
    <submittedName>
        <fullName evidence="2">Uncharacterized protein</fullName>
    </submittedName>
</protein>
<dbReference type="eggNOG" id="ENOG50332ZQ">
    <property type="taxonomic scope" value="Bacteria"/>
</dbReference>
<accession>A0A085GE57</accession>
<evidence type="ECO:0000256" key="1">
    <source>
        <dbReference type="SAM" id="SignalP"/>
    </source>
</evidence>
<dbReference type="OrthoDB" id="8720220at2"/>
<keyword evidence="3" id="KW-1185">Reference proteome</keyword>
<dbReference type="STRING" id="910964.GEAM_1628"/>
<sequence>MKSLSLALVTGALLLSTQAMASSSDAWAQHDADVKAACIKASGLKNAKPLGDIVLFEDNVGSALLLEGTIPSKNNKVQRERKLCLYERTGEHKVHITNADTLIAATKKK</sequence>
<feature type="signal peptide" evidence="1">
    <location>
        <begin position="1"/>
        <end position="21"/>
    </location>
</feature>
<feature type="chain" id="PRO_5001791032" evidence="1">
    <location>
        <begin position="22"/>
        <end position="109"/>
    </location>
</feature>
<dbReference type="Proteomes" id="UP000028640">
    <property type="component" value="Unassembled WGS sequence"/>
</dbReference>
<gene>
    <name evidence="2" type="ORF">GEAM_1628</name>
</gene>
<reference evidence="2 3" key="1">
    <citation type="submission" date="2014-05" db="EMBL/GenBank/DDBJ databases">
        <title>ATOL: Assembling a taxonomically balanced genome-scale reconstruction of the evolutionary history of the Enterobacteriaceae.</title>
        <authorList>
            <person name="Plunkett G.III."/>
            <person name="Neeno-Eckwall E.C."/>
            <person name="Glasner J.D."/>
            <person name="Perna N.T."/>
        </authorList>
    </citation>
    <scope>NUCLEOTIDE SEQUENCE [LARGE SCALE GENOMIC DNA]</scope>
    <source>
        <strain evidence="2 3">ATCC 33852</strain>
    </source>
</reference>
<organism evidence="2 3">
    <name type="scientific">Ewingella americana (strain ATCC 33852 / DSM 4580 / CCUG 14506 / JCM 5911 / LMG 7869 / NCTC 12157 / CDC 1468-78)</name>
    <dbReference type="NCBI Taxonomy" id="910964"/>
    <lineage>
        <taxon>Bacteria</taxon>
        <taxon>Pseudomonadati</taxon>
        <taxon>Pseudomonadota</taxon>
        <taxon>Gammaproteobacteria</taxon>
        <taxon>Enterobacterales</taxon>
        <taxon>Yersiniaceae</taxon>
        <taxon>Ewingella</taxon>
    </lineage>
</organism>
<proteinExistence type="predicted"/>
<keyword evidence="1" id="KW-0732">Signal</keyword>
<dbReference type="GeneID" id="78379975"/>
<dbReference type="RefSeq" id="WP_034790359.1">
    <property type="nucleotide sequence ID" value="NZ_JMPJ01000045.1"/>
</dbReference>